<dbReference type="GO" id="GO:0016740">
    <property type="term" value="F:transferase activity"/>
    <property type="evidence" value="ECO:0007669"/>
    <property type="project" value="UniProtKB-KW"/>
</dbReference>
<dbReference type="Gene3D" id="3.40.720.10">
    <property type="entry name" value="Alkaline Phosphatase, subunit A"/>
    <property type="match status" value="1"/>
</dbReference>
<dbReference type="STRING" id="1122949.GCA_000378725_00794"/>
<accession>A0A379C2H8</accession>
<dbReference type="PANTHER" id="PTHR47371:SF3">
    <property type="entry name" value="PHOSPHOGLYCEROL TRANSFERASE I"/>
    <property type="match status" value="1"/>
</dbReference>
<keyword evidence="6 7" id="KW-0472">Membrane</keyword>
<sequence>MENFNKLFKDIFFIAFVALLSTTMVFVLATAPFFELIKNVFSFKLIILNFLPPFLLALFLYGLSGRVKISIVLVSAFQIIFLIINRMKIIYRKDPFKLSDINESLEAVKMVKSSYSPDKFSIILALLFFTFLAIILFFYKTNKLNLSTRATILIISLVIGFFSYKGFYISSNVYNSLKVYGNPFNEIDVYNSMGFNYSFIFKINASMIRPPQNYNKEEYANRDREDRGEEISVLKAQEKPNIVWIMGESFTDFSQNPVFSFDKGNDPNENFKKICNQAPMTGRIVVPGFGGGTGDTEFDVLTGTLTIDTAPNGSYAFNIVKNNTKSLASVLKNIGYNTMAFHPGYEWFYHRNVVYPRLGFDKSSFLENIKNPENKGDYFSEEKFTDIYLDGLKKSLDSKETVFDYAVDIQNHGPYFYDKYGQTLPFNCTKPLTDEAKVCWGSYFIGVKDIDTMLGRVYDFIMSRQEPIIFVFYGDHLPALGEDPDGYKQIGIDMKVDTLEDEITRHSTPFFITANEAGRKYLNVENAKLTKGSVISANFLGSSVLDMLGFTKADNFFEYNSNLRDYMPIISRHFIYTKDATYPKEKVGGEAAQKYMDYRAYEYYRVNQRKK</sequence>
<dbReference type="InterPro" id="IPR050448">
    <property type="entry name" value="OpgB/LTA_synthase_biosynth"/>
</dbReference>
<dbReference type="EMBL" id="UGSZ01000001">
    <property type="protein sequence ID" value="SUB56454.1"/>
    <property type="molecule type" value="Genomic_DNA"/>
</dbReference>
<feature type="domain" description="Sulfatase N-terminal" evidence="8">
    <location>
        <begin position="240"/>
        <end position="549"/>
    </location>
</feature>
<feature type="transmembrane region" description="Helical" evidence="7">
    <location>
        <begin position="70"/>
        <end position="91"/>
    </location>
</feature>
<dbReference type="PANTHER" id="PTHR47371">
    <property type="entry name" value="LIPOTEICHOIC ACID SYNTHASE"/>
    <property type="match status" value="1"/>
</dbReference>
<evidence type="ECO:0000313" key="10">
    <source>
        <dbReference type="Proteomes" id="UP000255517"/>
    </source>
</evidence>
<feature type="transmembrane region" description="Helical" evidence="7">
    <location>
        <begin position="40"/>
        <end position="63"/>
    </location>
</feature>
<keyword evidence="5 7" id="KW-1133">Transmembrane helix</keyword>
<evidence type="ECO:0000256" key="3">
    <source>
        <dbReference type="ARBA" id="ARBA00022475"/>
    </source>
</evidence>
<dbReference type="Pfam" id="PF00884">
    <property type="entry name" value="Sulfatase"/>
    <property type="match status" value="1"/>
</dbReference>
<evidence type="ECO:0000259" key="8">
    <source>
        <dbReference type="Pfam" id="PF00884"/>
    </source>
</evidence>
<evidence type="ECO:0000256" key="7">
    <source>
        <dbReference type="SAM" id="Phobius"/>
    </source>
</evidence>
<keyword evidence="3" id="KW-1003">Cell membrane</keyword>
<dbReference type="Proteomes" id="UP000255517">
    <property type="component" value="Unassembled WGS sequence"/>
</dbReference>
<dbReference type="RefSeq" id="WP_019034633.1">
    <property type="nucleotide sequence ID" value="NZ_UGSZ01000001.1"/>
</dbReference>
<dbReference type="GO" id="GO:0005886">
    <property type="term" value="C:plasma membrane"/>
    <property type="evidence" value="ECO:0007669"/>
    <property type="project" value="UniProtKB-SubCell"/>
</dbReference>
<evidence type="ECO:0000256" key="1">
    <source>
        <dbReference type="ARBA" id="ARBA00004651"/>
    </source>
</evidence>
<reference evidence="9 10" key="1">
    <citation type="submission" date="2018-06" db="EMBL/GenBank/DDBJ databases">
        <authorList>
            <consortium name="Pathogen Informatics"/>
            <person name="Doyle S."/>
        </authorList>
    </citation>
    <scope>NUCLEOTIDE SEQUENCE [LARGE SCALE GENOMIC DNA]</scope>
    <source>
        <strain evidence="9 10">NCTC13149</strain>
    </source>
</reference>
<organism evidence="9 10">
    <name type="scientific">Peptoniphilus lacrimalis</name>
    <dbReference type="NCBI Taxonomy" id="33031"/>
    <lineage>
        <taxon>Bacteria</taxon>
        <taxon>Bacillati</taxon>
        <taxon>Bacillota</taxon>
        <taxon>Tissierellia</taxon>
        <taxon>Tissierellales</taxon>
        <taxon>Peptoniphilaceae</taxon>
        <taxon>Peptoniphilus</taxon>
    </lineage>
</organism>
<keyword evidence="4 7" id="KW-0812">Transmembrane</keyword>
<dbReference type="OrthoDB" id="243547at2"/>
<evidence type="ECO:0000313" key="9">
    <source>
        <dbReference type="EMBL" id="SUB56454.1"/>
    </source>
</evidence>
<dbReference type="CDD" id="cd16015">
    <property type="entry name" value="LTA_synthase"/>
    <property type="match status" value="1"/>
</dbReference>
<gene>
    <name evidence="9" type="ORF">NCTC13149_00225</name>
</gene>
<proteinExistence type="predicted"/>
<feature type="transmembrane region" description="Helical" evidence="7">
    <location>
        <begin position="151"/>
        <end position="169"/>
    </location>
</feature>
<evidence type="ECO:0000256" key="4">
    <source>
        <dbReference type="ARBA" id="ARBA00022692"/>
    </source>
</evidence>
<dbReference type="InterPro" id="IPR017850">
    <property type="entry name" value="Alkaline_phosphatase_core_sf"/>
</dbReference>
<dbReference type="AlphaFoldDB" id="A0A379C2H8"/>
<feature type="transmembrane region" description="Helical" evidence="7">
    <location>
        <begin position="12"/>
        <end position="34"/>
    </location>
</feature>
<feature type="transmembrane region" description="Helical" evidence="7">
    <location>
        <begin position="120"/>
        <end position="139"/>
    </location>
</feature>
<protein>
    <submittedName>
        <fullName evidence="9">Phosphoglycerol transferase and related proteins, alkaline phosphatase superfamily</fullName>
    </submittedName>
</protein>
<comment type="subcellular location">
    <subcellularLocation>
        <location evidence="1">Cell membrane</location>
        <topology evidence="1">Multi-pass membrane protein</topology>
    </subcellularLocation>
</comment>
<dbReference type="SUPFAM" id="SSF53649">
    <property type="entry name" value="Alkaline phosphatase-like"/>
    <property type="match status" value="1"/>
</dbReference>
<keyword evidence="9" id="KW-0808">Transferase</keyword>
<name>A0A379C2H8_9FIRM</name>
<evidence type="ECO:0000256" key="5">
    <source>
        <dbReference type="ARBA" id="ARBA00022989"/>
    </source>
</evidence>
<evidence type="ECO:0000256" key="6">
    <source>
        <dbReference type="ARBA" id="ARBA00023136"/>
    </source>
</evidence>
<evidence type="ECO:0000256" key="2">
    <source>
        <dbReference type="ARBA" id="ARBA00004936"/>
    </source>
</evidence>
<comment type="pathway">
    <text evidence="2">Cell wall biogenesis; lipoteichoic acid biosynthesis.</text>
</comment>
<dbReference type="InterPro" id="IPR000917">
    <property type="entry name" value="Sulfatase_N"/>
</dbReference>